<sequence length="236" mass="27305">MQTEENQPMNNRDAQSIDNEEDEEQKQLDEQEENNQNIDGQQQARETEKDASLSRSINIAKILCFLIIIFDIAFAEFLCMYRNVCDFSGIEIYPEFGRTVIIFLFITLFLVILVYYCIDTLNRAWIGRFKYLLLIWGLGISIYAIFAFVYGGNVSDGKLSNAWNKLTDFSKEFYDGDSENLRDIIENNLIYTGIYNIISGVLILFLFCTVIRMESIMPLNWRPVTKVINPGCEGIK</sequence>
<dbReference type="OMA" id="RSKNCIL"/>
<dbReference type="InParanoid" id="A0A0V0QW20"/>
<keyword evidence="2" id="KW-0472">Membrane</keyword>
<evidence type="ECO:0000256" key="1">
    <source>
        <dbReference type="SAM" id="MobiDB-lite"/>
    </source>
</evidence>
<reference evidence="3 4" key="1">
    <citation type="journal article" date="2015" name="Sci. Rep.">
        <title>Genome of the facultative scuticociliatosis pathogen Pseudocohnilembus persalinus provides insight into its virulence through horizontal gene transfer.</title>
        <authorList>
            <person name="Xiong J."/>
            <person name="Wang G."/>
            <person name="Cheng J."/>
            <person name="Tian M."/>
            <person name="Pan X."/>
            <person name="Warren A."/>
            <person name="Jiang C."/>
            <person name="Yuan D."/>
            <person name="Miao W."/>
        </authorList>
    </citation>
    <scope>NUCLEOTIDE SEQUENCE [LARGE SCALE GENOMIC DNA]</scope>
    <source>
        <strain evidence="3">36N120E</strain>
    </source>
</reference>
<evidence type="ECO:0000313" key="3">
    <source>
        <dbReference type="EMBL" id="KRX06414.1"/>
    </source>
</evidence>
<feature type="region of interest" description="Disordered" evidence="1">
    <location>
        <begin position="1"/>
        <end position="45"/>
    </location>
</feature>
<comment type="caution">
    <text evidence="3">The sequence shown here is derived from an EMBL/GenBank/DDBJ whole genome shotgun (WGS) entry which is preliminary data.</text>
</comment>
<dbReference type="AlphaFoldDB" id="A0A0V0QW20"/>
<feature type="transmembrane region" description="Helical" evidence="2">
    <location>
        <begin position="189"/>
        <end position="211"/>
    </location>
</feature>
<evidence type="ECO:0000313" key="4">
    <source>
        <dbReference type="Proteomes" id="UP000054937"/>
    </source>
</evidence>
<organism evidence="3 4">
    <name type="scientific">Pseudocohnilembus persalinus</name>
    <name type="common">Ciliate</name>
    <dbReference type="NCBI Taxonomy" id="266149"/>
    <lineage>
        <taxon>Eukaryota</taxon>
        <taxon>Sar</taxon>
        <taxon>Alveolata</taxon>
        <taxon>Ciliophora</taxon>
        <taxon>Intramacronucleata</taxon>
        <taxon>Oligohymenophorea</taxon>
        <taxon>Scuticociliatia</taxon>
        <taxon>Philasterida</taxon>
        <taxon>Pseudocohnilembidae</taxon>
        <taxon>Pseudocohnilembus</taxon>
    </lineage>
</organism>
<feature type="compositionally biased region" description="Low complexity" evidence="1">
    <location>
        <begin position="34"/>
        <end position="43"/>
    </location>
</feature>
<proteinExistence type="predicted"/>
<keyword evidence="2" id="KW-0812">Transmembrane</keyword>
<feature type="transmembrane region" description="Helical" evidence="2">
    <location>
        <begin position="62"/>
        <end position="84"/>
    </location>
</feature>
<feature type="compositionally biased region" description="Polar residues" evidence="1">
    <location>
        <begin position="1"/>
        <end position="17"/>
    </location>
</feature>
<keyword evidence="4" id="KW-1185">Reference proteome</keyword>
<protein>
    <submittedName>
        <fullName evidence="3">Uncharacterized protein</fullName>
    </submittedName>
</protein>
<feature type="transmembrane region" description="Helical" evidence="2">
    <location>
        <begin position="96"/>
        <end position="118"/>
    </location>
</feature>
<dbReference type="Proteomes" id="UP000054937">
    <property type="component" value="Unassembled WGS sequence"/>
</dbReference>
<accession>A0A0V0QW20</accession>
<evidence type="ECO:0000256" key="2">
    <source>
        <dbReference type="SAM" id="Phobius"/>
    </source>
</evidence>
<keyword evidence="2" id="KW-1133">Transmembrane helix</keyword>
<dbReference type="EMBL" id="LDAU01000096">
    <property type="protein sequence ID" value="KRX06414.1"/>
    <property type="molecule type" value="Genomic_DNA"/>
</dbReference>
<feature type="transmembrane region" description="Helical" evidence="2">
    <location>
        <begin position="130"/>
        <end position="150"/>
    </location>
</feature>
<gene>
    <name evidence="3" type="ORF">PPERSA_05027</name>
</gene>
<name>A0A0V0QW20_PSEPJ</name>